<gene>
    <name evidence="2" type="ORF">K503DRAFT_522621</name>
</gene>
<accession>A0A1B7MLJ4</accession>
<dbReference type="AlphaFoldDB" id="A0A1B7MLJ4"/>
<evidence type="ECO:0000256" key="1">
    <source>
        <dbReference type="SAM" id="MobiDB-lite"/>
    </source>
</evidence>
<feature type="compositionally biased region" description="Polar residues" evidence="1">
    <location>
        <begin position="63"/>
        <end position="86"/>
    </location>
</feature>
<evidence type="ECO:0000313" key="2">
    <source>
        <dbReference type="EMBL" id="OAX33457.1"/>
    </source>
</evidence>
<protein>
    <submittedName>
        <fullName evidence="2">Uncharacterized protein</fullName>
    </submittedName>
</protein>
<dbReference type="Proteomes" id="UP000092154">
    <property type="component" value="Unassembled WGS sequence"/>
</dbReference>
<feature type="region of interest" description="Disordered" evidence="1">
    <location>
        <begin position="58"/>
        <end position="86"/>
    </location>
</feature>
<organism evidence="2 3">
    <name type="scientific">Rhizopogon vinicolor AM-OR11-026</name>
    <dbReference type="NCBI Taxonomy" id="1314800"/>
    <lineage>
        <taxon>Eukaryota</taxon>
        <taxon>Fungi</taxon>
        <taxon>Dikarya</taxon>
        <taxon>Basidiomycota</taxon>
        <taxon>Agaricomycotina</taxon>
        <taxon>Agaricomycetes</taxon>
        <taxon>Agaricomycetidae</taxon>
        <taxon>Boletales</taxon>
        <taxon>Suillineae</taxon>
        <taxon>Rhizopogonaceae</taxon>
        <taxon>Rhizopogon</taxon>
    </lineage>
</organism>
<dbReference type="InParanoid" id="A0A1B7MLJ4"/>
<keyword evidence="3" id="KW-1185">Reference proteome</keyword>
<name>A0A1B7MLJ4_9AGAM</name>
<reference evidence="2 3" key="1">
    <citation type="submission" date="2016-06" db="EMBL/GenBank/DDBJ databases">
        <title>Comparative genomics of the ectomycorrhizal sister species Rhizopogon vinicolor and Rhizopogon vesiculosus (Basidiomycota: Boletales) reveals a divergence of the mating type B locus.</title>
        <authorList>
            <consortium name="DOE Joint Genome Institute"/>
            <person name="Mujic A.B."/>
            <person name="Kuo A."/>
            <person name="Tritt A."/>
            <person name="Lipzen A."/>
            <person name="Chen C."/>
            <person name="Johnson J."/>
            <person name="Sharma A."/>
            <person name="Barry K."/>
            <person name="Grigoriev I.V."/>
            <person name="Spatafora J.W."/>
        </authorList>
    </citation>
    <scope>NUCLEOTIDE SEQUENCE [LARGE SCALE GENOMIC DNA]</scope>
    <source>
        <strain evidence="2 3">AM-OR11-026</strain>
    </source>
</reference>
<proteinExistence type="predicted"/>
<evidence type="ECO:0000313" key="3">
    <source>
        <dbReference type="Proteomes" id="UP000092154"/>
    </source>
</evidence>
<dbReference type="EMBL" id="KV448765">
    <property type="protein sequence ID" value="OAX33457.1"/>
    <property type="molecule type" value="Genomic_DNA"/>
</dbReference>
<sequence>MPPGPAFGWLCVLHSVTDIAVRAAQIRASQVLPTTRHVVSPEFHLPKSNAEEGRLKAQFAGDAQSTHDAQTLHTNDASTDPPSSISLSYLNEQQATPTLLPSRSVEQVSSEQSFIDALSPIFAGHVLEPPLPDDLKLPATHSPLSLESSFGNVSSLEIPLNPAPISSATEASGHEIDNSAPVDYEVCF</sequence>
<dbReference type="OrthoDB" id="2679895at2759"/>